<dbReference type="GO" id="GO:0043138">
    <property type="term" value="F:3'-5' DNA helicase activity"/>
    <property type="evidence" value="ECO:0007669"/>
    <property type="project" value="TreeGrafter"/>
</dbReference>
<dbReference type="AlphaFoldDB" id="A0AAV6UQF1"/>
<proteinExistence type="predicted"/>
<dbReference type="GO" id="GO:0006270">
    <property type="term" value="P:DNA replication initiation"/>
    <property type="evidence" value="ECO:0007669"/>
    <property type="project" value="TreeGrafter"/>
</dbReference>
<dbReference type="InterPro" id="IPR031327">
    <property type="entry name" value="MCM"/>
</dbReference>
<evidence type="ECO:0000256" key="2">
    <source>
        <dbReference type="ARBA" id="ARBA00022840"/>
    </source>
</evidence>
<dbReference type="EMBL" id="JAFNEN010000293">
    <property type="protein sequence ID" value="KAG8186712.1"/>
    <property type="molecule type" value="Genomic_DNA"/>
</dbReference>
<dbReference type="Gene3D" id="3.40.50.300">
    <property type="entry name" value="P-loop containing nucleotide triphosphate hydrolases"/>
    <property type="match status" value="1"/>
</dbReference>
<dbReference type="GO" id="GO:0003697">
    <property type="term" value="F:single-stranded DNA binding"/>
    <property type="evidence" value="ECO:0007669"/>
    <property type="project" value="TreeGrafter"/>
</dbReference>
<sequence>MVCKCNRPFTIWTNNFIPTILSRFDKIFIVKDEHGEKKDNTLTKHVMGLHMNALFTTEETEGELSLSTLKKYIAYCRTRSGPRLCMEAADKLKNYYLISVMRSSNKEQQSMEKKSNIPITVR</sequence>
<evidence type="ECO:0000259" key="4">
    <source>
        <dbReference type="Pfam" id="PF00493"/>
    </source>
</evidence>
<dbReference type="GO" id="GO:0042555">
    <property type="term" value="C:MCM complex"/>
    <property type="evidence" value="ECO:0007669"/>
    <property type="project" value="TreeGrafter"/>
</dbReference>
<evidence type="ECO:0000259" key="5">
    <source>
        <dbReference type="Pfam" id="PF17855"/>
    </source>
</evidence>
<keyword evidence="2" id="KW-0067">ATP-binding</keyword>
<accession>A0AAV6UQF1</accession>
<gene>
    <name evidence="6" type="ORF">JTE90_015649</name>
</gene>
<dbReference type="Pfam" id="PF17855">
    <property type="entry name" value="MCM_lid"/>
    <property type="match status" value="1"/>
</dbReference>
<dbReference type="GO" id="GO:0005634">
    <property type="term" value="C:nucleus"/>
    <property type="evidence" value="ECO:0007669"/>
    <property type="project" value="TreeGrafter"/>
</dbReference>
<organism evidence="6 7">
    <name type="scientific">Oedothorax gibbosus</name>
    <dbReference type="NCBI Taxonomy" id="931172"/>
    <lineage>
        <taxon>Eukaryota</taxon>
        <taxon>Metazoa</taxon>
        <taxon>Ecdysozoa</taxon>
        <taxon>Arthropoda</taxon>
        <taxon>Chelicerata</taxon>
        <taxon>Arachnida</taxon>
        <taxon>Araneae</taxon>
        <taxon>Araneomorphae</taxon>
        <taxon>Entelegynae</taxon>
        <taxon>Araneoidea</taxon>
        <taxon>Linyphiidae</taxon>
        <taxon>Erigoninae</taxon>
        <taxon>Oedothorax</taxon>
    </lineage>
</organism>
<evidence type="ECO:0000313" key="7">
    <source>
        <dbReference type="Proteomes" id="UP000827092"/>
    </source>
</evidence>
<comment type="caution">
    <text evidence="6">The sequence shown here is derived from an EMBL/GenBank/DDBJ whole genome shotgun (WGS) entry which is preliminary data.</text>
</comment>
<dbReference type="InterPro" id="IPR027417">
    <property type="entry name" value="P-loop_NTPase"/>
</dbReference>
<keyword evidence="1" id="KW-0547">Nucleotide-binding</keyword>
<dbReference type="GO" id="GO:0000727">
    <property type="term" value="P:double-strand break repair via break-induced replication"/>
    <property type="evidence" value="ECO:0007669"/>
    <property type="project" value="TreeGrafter"/>
</dbReference>
<keyword evidence="7" id="KW-1185">Reference proteome</keyword>
<name>A0AAV6UQF1_9ARAC</name>
<protein>
    <submittedName>
        <fullName evidence="6">Uncharacterized protein</fullName>
    </submittedName>
</protein>
<feature type="domain" description="MCM C-terminal AAA(+) ATPase" evidence="4">
    <location>
        <begin position="15"/>
        <end position="50"/>
    </location>
</feature>
<feature type="domain" description="MCM AAA-lid" evidence="5">
    <location>
        <begin position="68"/>
        <end position="122"/>
    </location>
</feature>
<dbReference type="PANTHER" id="PTHR11630:SF42">
    <property type="entry name" value="DNA REPLICATION LICENSING FACTOR MCM5"/>
    <property type="match status" value="1"/>
</dbReference>
<dbReference type="Proteomes" id="UP000827092">
    <property type="component" value="Unassembled WGS sequence"/>
</dbReference>
<keyword evidence="3" id="KW-0238">DNA-binding</keyword>
<dbReference type="PANTHER" id="PTHR11630">
    <property type="entry name" value="DNA REPLICATION LICENSING FACTOR MCM FAMILY MEMBER"/>
    <property type="match status" value="1"/>
</dbReference>
<evidence type="ECO:0000313" key="6">
    <source>
        <dbReference type="EMBL" id="KAG8186712.1"/>
    </source>
</evidence>
<evidence type="ECO:0000256" key="3">
    <source>
        <dbReference type="ARBA" id="ARBA00023125"/>
    </source>
</evidence>
<dbReference type="GO" id="GO:0017116">
    <property type="term" value="F:single-stranded DNA helicase activity"/>
    <property type="evidence" value="ECO:0007669"/>
    <property type="project" value="TreeGrafter"/>
</dbReference>
<dbReference type="GO" id="GO:0005524">
    <property type="term" value="F:ATP binding"/>
    <property type="evidence" value="ECO:0007669"/>
    <property type="project" value="UniProtKB-KW"/>
</dbReference>
<dbReference type="InterPro" id="IPR001208">
    <property type="entry name" value="MCM_dom"/>
</dbReference>
<dbReference type="Pfam" id="PF00493">
    <property type="entry name" value="MCM"/>
    <property type="match status" value="1"/>
</dbReference>
<dbReference type="InterPro" id="IPR041562">
    <property type="entry name" value="MCM_lid"/>
</dbReference>
<evidence type="ECO:0000256" key="1">
    <source>
        <dbReference type="ARBA" id="ARBA00022741"/>
    </source>
</evidence>
<reference evidence="6 7" key="1">
    <citation type="journal article" date="2022" name="Nat. Ecol. Evol.">
        <title>A masculinizing supergene underlies an exaggerated male reproductive morph in a spider.</title>
        <authorList>
            <person name="Hendrickx F."/>
            <person name="De Corte Z."/>
            <person name="Sonet G."/>
            <person name="Van Belleghem S.M."/>
            <person name="Kostlbacher S."/>
            <person name="Vangestel C."/>
        </authorList>
    </citation>
    <scope>NUCLEOTIDE SEQUENCE [LARGE SCALE GENOMIC DNA]</scope>
    <source>
        <strain evidence="6">W744_W776</strain>
    </source>
</reference>